<feature type="region of interest" description="Disordered" evidence="1">
    <location>
        <begin position="1"/>
        <end position="26"/>
    </location>
</feature>
<evidence type="ECO:0000313" key="3">
    <source>
        <dbReference type="Proteomes" id="UP000314294"/>
    </source>
</evidence>
<gene>
    <name evidence="2" type="ORF">EYF80_022498</name>
</gene>
<proteinExistence type="predicted"/>
<comment type="caution">
    <text evidence="2">The sequence shown here is derived from an EMBL/GenBank/DDBJ whole genome shotgun (WGS) entry which is preliminary data.</text>
</comment>
<organism evidence="2 3">
    <name type="scientific">Liparis tanakae</name>
    <name type="common">Tanaka's snailfish</name>
    <dbReference type="NCBI Taxonomy" id="230148"/>
    <lineage>
        <taxon>Eukaryota</taxon>
        <taxon>Metazoa</taxon>
        <taxon>Chordata</taxon>
        <taxon>Craniata</taxon>
        <taxon>Vertebrata</taxon>
        <taxon>Euteleostomi</taxon>
        <taxon>Actinopterygii</taxon>
        <taxon>Neopterygii</taxon>
        <taxon>Teleostei</taxon>
        <taxon>Neoteleostei</taxon>
        <taxon>Acanthomorphata</taxon>
        <taxon>Eupercaria</taxon>
        <taxon>Perciformes</taxon>
        <taxon>Cottioidei</taxon>
        <taxon>Cottales</taxon>
        <taxon>Liparidae</taxon>
        <taxon>Liparis</taxon>
    </lineage>
</organism>
<protein>
    <submittedName>
        <fullName evidence="2">Uncharacterized protein</fullName>
    </submittedName>
</protein>
<dbReference type="Proteomes" id="UP000314294">
    <property type="component" value="Unassembled WGS sequence"/>
</dbReference>
<keyword evidence="3" id="KW-1185">Reference proteome</keyword>
<evidence type="ECO:0000313" key="2">
    <source>
        <dbReference type="EMBL" id="TNN67249.1"/>
    </source>
</evidence>
<reference evidence="2 3" key="1">
    <citation type="submission" date="2019-03" db="EMBL/GenBank/DDBJ databases">
        <title>First draft genome of Liparis tanakae, snailfish: a comprehensive survey of snailfish specific genes.</title>
        <authorList>
            <person name="Kim W."/>
            <person name="Song I."/>
            <person name="Jeong J.-H."/>
            <person name="Kim D."/>
            <person name="Kim S."/>
            <person name="Ryu S."/>
            <person name="Song J.Y."/>
            <person name="Lee S.K."/>
        </authorList>
    </citation>
    <scope>NUCLEOTIDE SEQUENCE [LARGE SCALE GENOMIC DNA]</scope>
    <source>
        <tissue evidence="2">Muscle</tissue>
    </source>
</reference>
<name>A0A4Z2HN04_9TELE</name>
<accession>A0A4Z2HN04</accession>
<dbReference type="EMBL" id="SRLO01000206">
    <property type="protein sequence ID" value="TNN67249.1"/>
    <property type="molecule type" value="Genomic_DNA"/>
</dbReference>
<evidence type="ECO:0000256" key="1">
    <source>
        <dbReference type="SAM" id="MobiDB-lite"/>
    </source>
</evidence>
<feature type="compositionally biased region" description="Low complexity" evidence="1">
    <location>
        <begin position="54"/>
        <end position="65"/>
    </location>
</feature>
<dbReference type="AlphaFoldDB" id="A0A4Z2HN04"/>
<sequence length="185" mass="18667">MNICASGRPLLRPSANTGEPSSPPIGRLGLLPVCEVRWARTLSGEGVPTAASDTATGRGSRRSSSTPPPPSASASPGCCPGCGSLDGPPAPLLQGDNTLAGVTRGLKAVLMQFVLTQQGRSSSGSSSVVPDVVGWKSRSSASLSMITHSLLSKSSSSASGTERMKALLCASWSTDATDASCRPLA</sequence>
<feature type="region of interest" description="Disordered" evidence="1">
    <location>
        <begin position="45"/>
        <end position="77"/>
    </location>
</feature>